<protein>
    <submittedName>
        <fullName evidence="2">Uncharacterized protein</fullName>
    </submittedName>
</protein>
<dbReference type="EMBL" id="DS989826">
    <property type="protein sequence ID" value="EFR02992.1"/>
    <property type="molecule type" value="Genomic_DNA"/>
</dbReference>
<feature type="compositionally biased region" description="Basic and acidic residues" evidence="1">
    <location>
        <begin position="39"/>
        <end position="49"/>
    </location>
</feature>
<proteinExistence type="predicted"/>
<evidence type="ECO:0000313" key="2">
    <source>
        <dbReference type="EMBL" id="EFR02992.1"/>
    </source>
</evidence>
<dbReference type="RefSeq" id="XP_003171446.1">
    <property type="nucleotide sequence ID" value="XM_003171398.1"/>
</dbReference>
<dbReference type="InParanoid" id="E4V055"/>
<feature type="compositionally biased region" description="Basic and acidic residues" evidence="1">
    <location>
        <begin position="1"/>
        <end position="12"/>
    </location>
</feature>
<accession>E4V055</accession>
<evidence type="ECO:0000256" key="1">
    <source>
        <dbReference type="SAM" id="MobiDB-lite"/>
    </source>
</evidence>
<name>E4V055_ARTGP</name>
<dbReference type="GeneID" id="10026698"/>
<sequence>MNRNIMDQEHYFPAKAMTPETYTGRLATTKGSLGTRQPIEAHEKEEETVGGRGNHQ</sequence>
<dbReference type="VEuPathDB" id="FungiDB:MGYG_05992"/>
<dbReference type="Proteomes" id="UP000002669">
    <property type="component" value="Unassembled WGS sequence"/>
</dbReference>
<feature type="region of interest" description="Disordered" evidence="1">
    <location>
        <begin position="1"/>
        <end position="56"/>
    </location>
</feature>
<dbReference type="AlphaFoldDB" id="E4V055"/>
<evidence type="ECO:0000313" key="3">
    <source>
        <dbReference type="Proteomes" id="UP000002669"/>
    </source>
</evidence>
<keyword evidence="3" id="KW-1185">Reference proteome</keyword>
<gene>
    <name evidence="2" type="ORF">MGYG_05992</name>
</gene>
<reference evidence="3" key="1">
    <citation type="journal article" date="2012" name="MBio">
        <title>Comparative genome analysis of Trichophyton rubrum and related dermatophytes reveals candidate genes involved in infection.</title>
        <authorList>
            <person name="Martinez D.A."/>
            <person name="Oliver B.G."/>
            <person name="Graeser Y."/>
            <person name="Goldberg J.M."/>
            <person name="Li W."/>
            <person name="Martinez-Rossi N.M."/>
            <person name="Monod M."/>
            <person name="Shelest E."/>
            <person name="Barton R.C."/>
            <person name="Birch E."/>
            <person name="Brakhage A.A."/>
            <person name="Chen Z."/>
            <person name="Gurr S.J."/>
            <person name="Heiman D."/>
            <person name="Heitman J."/>
            <person name="Kosti I."/>
            <person name="Rossi A."/>
            <person name="Saif S."/>
            <person name="Samalova M."/>
            <person name="Saunders C.W."/>
            <person name="Shea T."/>
            <person name="Summerbell R.C."/>
            <person name="Xu J."/>
            <person name="Young S."/>
            <person name="Zeng Q."/>
            <person name="Birren B.W."/>
            <person name="Cuomo C.A."/>
            <person name="White T.C."/>
        </authorList>
    </citation>
    <scope>NUCLEOTIDE SEQUENCE [LARGE SCALE GENOMIC DNA]</scope>
    <source>
        <strain evidence="3">ATCC MYA-4604 / CBS 118893</strain>
    </source>
</reference>
<organism evidence="3">
    <name type="scientific">Arthroderma gypseum (strain ATCC MYA-4604 / CBS 118893)</name>
    <name type="common">Microsporum gypseum</name>
    <dbReference type="NCBI Taxonomy" id="535722"/>
    <lineage>
        <taxon>Eukaryota</taxon>
        <taxon>Fungi</taxon>
        <taxon>Dikarya</taxon>
        <taxon>Ascomycota</taxon>
        <taxon>Pezizomycotina</taxon>
        <taxon>Eurotiomycetes</taxon>
        <taxon>Eurotiomycetidae</taxon>
        <taxon>Onygenales</taxon>
        <taxon>Arthrodermataceae</taxon>
        <taxon>Nannizzia</taxon>
    </lineage>
</organism>
<dbReference type="HOGENOM" id="CLU_3013763_0_0_1"/>